<protein>
    <recommendedName>
        <fullName evidence="4">AlpA family phage regulatory protein</fullName>
    </recommendedName>
</protein>
<evidence type="ECO:0000313" key="3">
    <source>
        <dbReference type="Proteomes" id="UP001172778"/>
    </source>
</evidence>
<evidence type="ECO:0000256" key="1">
    <source>
        <dbReference type="SAM" id="MobiDB-lite"/>
    </source>
</evidence>
<organism evidence="2 3">
    <name type="scientific">Parachitinimonas caeni</name>
    <dbReference type="NCBI Taxonomy" id="3031301"/>
    <lineage>
        <taxon>Bacteria</taxon>
        <taxon>Pseudomonadati</taxon>
        <taxon>Pseudomonadota</taxon>
        <taxon>Betaproteobacteria</taxon>
        <taxon>Neisseriales</taxon>
        <taxon>Chitinibacteraceae</taxon>
        <taxon>Parachitinimonas</taxon>
    </lineage>
</organism>
<feature type="region of interest" description="Disordered" evidence="1">
    <location>
        <begin position="109"/>
        <end position="152"/>
    </location>
</feature>
<dbReference type="RefSeq" id="WP_284101342.1">
    <property type="nucleotide sequence ID" value="NZ_JARRAF010000014.1"/>
</dbReference>
<dbReference type="EMBL" id="JARRAF010000014">
    <property type="protein sequence ID" value="MDK2125031.1"/>
    <property type="molecule type" value="Genomic_DNA"/>
</dbReference>
<keyword evidence="3" id="KW-1185">Reference proteome</keyword>
<evidence type="ECO:0000313" key="2">
    <source>
        <dbReference type="EMBL" id="MDK2125031.1"/>
    </source>
</evidence>
<gene>
    <name evidence="2" type="ORF">PZA18_13335</name>
</gene>
<dbReference type="Proteomes" id="UP001172778">
    <property type="component" value="Unassembled WGS sequence"/>
</dbReference>
<name>A0ABT7DY82_9NEIS</name>
<comment type="caution">
    <text evidence="2">The sequence shown here is derived from an EMBL/GenBank/DDBJ whole genome shotgun (WGS) entry which is preliminary data.</text>
</comment>
<evidence type="ECO:0008006" key="4">
    <source>
        <dbReference type="Google" id="ProtNLM"/>
    </source>
</evidence>
<reference evidence="2" key="1">
    <citation type="submission" date="2023-03" db="EMBL/GenBank/DDBJ databases">
        <title>Chitinimonas shenzhenensis gen. nov., sp. nov., a novel member of family Burkholderiaceae isolated from activated sludge collected in Shen Zhen, China.</title>
        <authorList>
            <person name="Wang X."/>
        </authorList>
    </citation>
    <scope>NUCLEOTIDE SEQUENCE</scope>
    <source>
        <strain evidence="2">DQS-5</strain>
    </source>
</reference>
<accession>A0ABT7DY82</accession>
<feature type="region of interest" description="Disordered" evidence="1">
    <location>
        <begin position="1"/>
        <end position="25"/>
    </location>
</feature>
<sequence length="152" mass="16682">MPRSSPVARTGDSSRPARSKSATKPVAQAVAEGFAPVCIAPSLPPVAPPADLPRILFIEQLASLIGKTETTIRTCATNAKYAHLIPRPFKLPNSRRLCWYERDVLEWIESTRPAEPPPPRRPRGRPTKAEQLSRARWAQNNTAQPSAKGGEQ</sequence>
<proteinExistence type="predicted"/>